<evidence type="ECO:0000256" key="5">
    <source>
        <dbReference type="ARBA" id="ARBA00023242"/>
    </source>
</evidence>
<comment type="caution">
    <text evidence="7">The sequence shown here is derived from an EMBL/GenBank/DDBJ whole genome shotgun (WGS) entry which is preliminary data.</text>
</comment>
<sequence>MFRPVEITAFHCTVTACNHWCGRSALSKKSGNSSKPSNKVHSHSYHNTNHKSSPSAAHTKVSQNTLPHAAAASSSTNTTASGTISMPKYNVRIDGSKLFYEKRWYHKDQNIYVESREMGKVSAVITTIGQLDIWVRKVADNSRMRIWVSQMQKGKYKIRKRSK</sequence>
<evidence type="ECO:0000256" key="4">
    <source>
        <dbReference type="ARBA" id="ARBA00023163"/>
    </source>
</evidence>
<accession>A0A2G8K984</accession>
<feature type="compositionally biased region" description="Low complexity" evidence="6">
    <location>
        <begin position="28"/>
        <end position="37"/>
    </location>
</feature>
<comment type="subcellular location">
    <subcellularLocation>
        <location evidence="1">Nucleus</location>
    </subcellularLocation>
</comment>
<dbReference type="Proteomes" id="UP000230750">
    <property type="component" value="Unassembled WGS sequence"/>
</dbReference>
<proteinExistence type="predicted"/>
<dbReference type="OrthoDB" id="70376at2759"/>
<evidence type="ECO:0000256" key="3">
    <source>
        <dbReference type="ARBA" id="ARBA00023015"/>
    </source>
</evidence>
<dbReference type="InterPro" id="IPR013907">
    <property type="entry name" value="Sds3"/>
</dbReference>
<dbReference type="PANTHER" id="PTHR21964">
    <property type="entry name" value="BREAST CANCER METASTASIS-SUPPRESSOR 1"/>
    <property type="match status" value="1"/>
</dbReference>
<feature type="compositionally biased region" description="Low complexity" evidence="6">
    <location>
        <begin position="69"/>
        <end position="81"/>
    </location>
</feature>
<dbReference type="EMBL" id="MRZV01000769">
    <property type="protein sequence ID" value="PIK44564.1"/>
    <property type="molecule type" value="Genomic_DNA"/>
</dbReference>
<dbReference type="PROSITE" id="PS51257">
    <property type="entry name" value="PROKAR_LIPOPROTEIN"/>
    <property type="match status" value="1"/>
</dbReference>
<organism evidence="7 8">
    <name type="scientific">Stichopus japonicus</name>
    <name type="common">Sea cucumber</name>
    <dbReference type="NCBI Taxonomy" id="307972"/>
    <lineage>
        <taxon>Eukaryota</taxon>
        <taxon>Metazoa</taxon>
        <taxon>Echinodermata</taxon>
        <taxon>Eleutherozoa</taxon>
        <taxon>Echinozoa</taxon>
        <taxon>Holothuroidea</taxon>
        <taxon>Aspidochirotacea</taxon>
        <taxon>Aspidochirotida</taxon>
        <taxon>Stichopodidae</taxon>
        <taxon>Apostichopus</taxon>
    </lineage>
</organism>
<feature type="region of interest" description="Disordered" evidence="6">
    <location>
        <begin position="28"/>
        <end position="81"/>
    </location>
</feature>
<evidence type="ECO:0000313" key="7">
    <source>
        <dbReference type="EMBL" id="PIK44564.1"/>
    </source>
</evidence>
<keyword evidence="2" id="KW-0678">Repressor</keyword>
<evidence type="ECO:0000256" key="2">
    <source>
        <dbReference type="ARBA" id="ARBA00022491"/>
    </source>
</evidence>
<dbReference type="GO" id="GO:0010468">
    <property type="term" value="P:regulation of gene expression"/>
    <property type="evidence" value="ECO:0007669"/>
    <property type="project" value="UniProtKB-ARBA"/>
</dbReference>
<protein>
    <submittedName>
        <fullName evidence="7">Putative sin3 histone deacetylase corepressor complex component SDS3 isoform X3</fullName>
    </submittedName>
</protein>
<evidence type="ECO:0000256" key="1">
    <source>
        <dbReference type="ARBA" id="ARBA00004123"/>
    </source>
</evidence>
<evidence type="ECO:0000256" key="6">
    <source>
        <dbReference type="SAM" id="MobiDB-lite"/>
    </source>
</evidence>
<reference evidence="7 8" key="1">
    <citation type="journal article" date="2017" name="PLoS Biol.">
        <title>The sea cucumber genome provides insights into morphological evolution and visceral regeneration.</title>
        <authorList>
            <person name="Zhang X."/>
            <person name="Sun L."/>
            <person name="Yuan J."/>
            <person name="Sun Y."/>
            <person name="Gao Y."/>
            <person name="Zhang L."/>
            <person name="Li S."/>
            <person name="Dai H."/>
            <person name="Hamel J.F."/>
            <person name="Liu C."/>
            <person name="Yu Y."/>
            <person name="Liu S."/>
            <person name="Lin W."/>
            <person name="Guo K."/>
            <person name="Jin S."/>
            <person name="Xu P."/>
            <person name="Storey K.B."/>
            <person name="Huan P."/>
            <person name="Zhang T."/>
            <person name="Zhou Y."/>
            <person name="Zhang J."/>
            <person name="Lin C."/>
            <person name="Li X."/>
            <person name="Xing L."/>
            <person name="Huo D."/>
            <person name="Sun M."/>
            <person name="Wang L."/>
            <person name="Mercier A."/>
            <person name="Li F."/>
            <person name="Yang H."/>
            <person name="Xiang J."/>
        </authorList>
    </citation>
    <scope>NUCLEOTIDE SEQUENCE [LARGE SCALE GENOMIC DNA]</scope>
    <source>
        <strain evidence="7">Shaxun</strain>
        <tissue evidence="7">Muscle</tissue>
    </source>
</reference>
<evidence type="ECO:0000313" key="8">
    <source>
        <dbReference type="Proteomes" id="UP000230750"/>
    </source>
</evidence>
<keyword evidence="3" id="KW-0805">Transcription regulation</keyword>
<keyword evidence="8" id="KW-1185">Reference proteome</keyword>
<feature type="compositionally biased region" description="Polar residues" evidence="6">
    <location>
        <begin position="45"/>
        <end position="66"/>
    </location>
</feature>
<dbReference type="STRING" id="307972.A0A2G8K984"/>
<keyword evidence="4" id="KW-0804">Transcription</keyword>
<dbReference type="GO" id="GO:0005654">
    <property type="term" value="C:nucleoplasm"/>
    <property type="evidence" value="ECO:0007669"/>
    <property type="project" value="UniProtKB-ARBA"/>
</dbReference>
<name>A0A2G8K984_STIJA</name>
<keyword evidence="5" id="KW-0539">Nucleus</keyword>
<dbReference type="AlphaFoldDB" id="A0A2G8K984"/>
<gene>
    <name evidence="7" type="ORF">BSL78_18561</name>
</gene>